<feature type="chain" id="PRO_5041450514" evidence="1">
    <location>
        <begin position="24"/>
        <end position="475"/>
    </location>
</feature>
<dbReference type="Gene3D" id="3.30.70.1990">
    <property type="match status" value="1"/>
</dbReference>
<evidence type="ECO:0000256" key="1">
    <source>
        <dbReference type="SAM" id="SignalP"/>
    </source>
</evidence>
<dbReference type="AlphaFoldDB" id="A0AA35LUA6"/>
<feature type="signal peptide" evidence="1">
    <location>
        <begin position="1"/>
        <end position="23"/>
    </location>
</feature>
<reference evidence="2" key="1">
    <citation type="submission" date="2023-01" db="EMBL/GenBank/DDBJ databases">
        <authorList>
            <person name="Piombo E."/>
        </authorList>
    </citation>
    <scope>NUCLEOTIDE SEQUENCE</scope>
</reference>
<dbReference type="PANTHER" id="PTHR42923">
    <property type="entry name" value="PROTOPORPHYRINOGEN OXIDASE"/>
    <property type="match status" value="1"/>
</dbReference>
<proteinExistence type="predicted"/>
<dbReference type="InterPro" id="IPR050464">
    <property type="entry name" value="Zeta_carotene_desat/Oxidored"/>
</dbReference>
<dbReference type="InterPro" id="IPR036188">
    <property type="entry name" value="FAD/NAD-bd_sf"/>
</dbReference>
<keyword evidence="3" id="KW-1185">Reference proteome</keyword>
<evidence type="ECO:0000313" key="3">
    <source>
        <dbReference type="Proteomes" id="UP001160390"/>
    </source>
</evidence>
<sequence length="475" mass="52321">MLVKIPNFLMTVGIVALPSTTAATRTTHTISKDVVIVGGGAAGAYAAVRLREDYGQSIALIEKEGLLGGAVNTWTDPKTGTPYELAVEAFLDYRKAREFFARFNVSVNPSTQESVITRYADFCTGRWANYTAPTAAEQFTAFEQYVKLAEQYEDMMLPGLWDFPSPGNIPEDLLLSFGDFVKKHGIEAAVPTIWDVAAVGLGDLKTQPTFYVIQTFPAPLARVFIGKGQTLYVASHRNQDIYDRVSELLGDDVLYSSVVVSAQRTSNGVKVVAKHKDGHLTEIRARRLLIAIPPTVTNLAPFQLDKHEFDVLSKTKHTTAYAGGVVSSNLPLNTSIVNTAPSGDWLDYPDFSFLQWFKNLDSPDSYHKVMMFGDETLDSKGAKAVVEQSYKRLVQAGSLPGEGGTRLEWLDFAEHGSVNLRTSVEELKAGYIQELYSLQGHLSTWYTGAAWSSQLHTPTWAFSDTVVPRLVESLK</sequence>
<accession>A0AA35LUA6</accession>
<dbReference type="Gene3D" id="1.10.405.20">
    <property type="match status" value="1"/>
</dbReference>
<evidence type="ECO:0000313" key="2">
    <source>
        <dbReference type="EMBL" id="CAI6073847.1"/>
    </source>
</evidence>
<name>A0AA35LUA6_9HYPO</name>
<dbReference type="Proteomes" id="UP001160390">
    <property type="component" value="Unassembled WGS sequence"/>
</dbReference>
<dbReference type="Pfam" id="PF13450">
    <property type="entry name" value="NAD_binding_8"/>
    <property type="match status" value="1"/>
</dbReference>
<dbReference type="SUPFAM" id="SSF51905">
    <property type="entry name" value="FAD/NAD(P)-binding domain"/>
    <property type="match status" value="1"/>
</dbReference>
<comment type="caution">
    <text evidence="2">The sequence shown here is derived from an EMBL/GenBank/DDBJ whole genome shotgun (WGS) entry which is preliminary data.</text>
</comment>
<organism evidence="2 3">
    <name type="scientific">Clonostachys chloroleuca</name>
    <dbReference type="NCBI Taxonomy" id="1926264"/>
    <lineage>
        <taxon>Eukaryota</taxon>
        <taxon>Fungi</taxon>
        <taxon>Dikarya</taxon>
        <taxon>Ascomycota</taxon>
        <taxon>Pezizomycotina</taxon>
        <taxon>Sordariomycetes</taxon>
        <taxon>Hypocreomycetidae</taxon>
        <taxon>Hypocreales</taxon>
        <taxon>Bionectriaceae</taxon>
        <taxon>Clonostachys</taxon>
    </lineage>
</organism>
<dbReference type="GO" id="GO:0016491">
    <property type="term" value="F:oxidoreductase activity"/>
    <property type="evidence" value="ECO:0007669"/>
    <property type="project" value="TreeGrafter"/>
</dbReference>
<dbReference type="Gene3D" id="3.50.50.60">
    <property type="entry name" value="FAD/NAD(P)-binding domain"/>
    <property type="match status" value="1"/>
</dbReference>
<protein>
    <submittedName>
        <fullName evidence="2">Uncharacterized protein</fullName>
    </submittedName>
</protein>
<gene>
    <name evidence="2" type="ORF">CCHLO57077_00019007</name>
</gene>
<dbReference type="PANTHER" id="PTHR42923:SF26">
    <property type="entry name" value="FMN REDUCTASE LOT6, PUTATIVE (AFU_ORTHOLOGUE AFUA_7G06600)-RELATED"/>
    <property type="match status" value="1"/>
</dbReference>
<dbReference type="EMBL" id="CABFNP030000649">
    <property type="protein sequence ID" value="CAI6073847.1"/>
    <property type="molecule type" value="Genomic_DNA"/>
</dbReference>
<keyword evidence="1" id="KW-0732">Signal</keyword>